<evidence type="ECO:0000313" key="3">
    <source>
        <dbReference type="Proteomes" id="UP000050544"/>
    </source>
</evidence>
<evidence type="ECO:0000313" key="2">
    <source>
        <dbReference type="EMBL" id="KPL82007.1"/>
    </source>
</evidence>
<dbReference type="AlphaFoldDB" id="A0A0P6XFH2"/>
<accession>A0A0P6XFH2</accession>
<feature type="transmembrane region" description="Helical" evidence="1">
    <location>
        <begin position="97"/>
        <end position="119"/>
    </location>
</feature>
<sequence>MVLILGGLNLLEARADPLLRQRLWRWAGAMLLFLLAAGVKETTLVIGPIGLGWVLLGFWHARRHPETGSPAPALGLAVTGWLAGGLFYALRRLVIPTALTAGTYTNAYALTASAILASLTRWAGWLLRDFLYLLPLAALLLYLWLRRKPLPGASLALEALVWMAGWMVIFLPWVYMVEYYMLPFGVGAAVLGAVGLVEAGRALRTREQRPLMALGLGLSLLLFLSTLPTHLTNARLQVAVDRANDEALRYVAAHLPPQATLLINLQDPNEYYEQIGLRLRTQYARADLHLQPFQPDTAYATPYYVLSPSIQNQPRLSVRLGVYEPTQAHWNASLAQFLAAQAPTAHPIATFTQSLRLFNVNWPRGLCFALPHLNYCAQAEPFLDRRPFTYGWTLYVVTDAR</sequence>
<evidence type="ECO:0000256" key="1">
    <source>
        <dbReference type="SAM" id="Phobius"/>
    </source>
</evidence>
<keyword evidence="3" id="KW-1185">Reference proteome</keyword>
<dbReference type="STRING" id="869279.SE15_12795"/>
<name>A0A0P6XFH2_9CHLR</name>
<feature type="transmembrane region" description="Helical" evidence="1">
    <location>
        <begin position="157"/>
        <end position="175"/>
    </location>
</feature>
<dbReference type="EMBL" id="LGKO01000006">
    <property type="protein sequence ID" value="KPL82007.1"/>
    <property type="molecule type" value="Genomic_DNA"/>
</dbReference>
<feature type="transmembrane region" description="Helical" evidence="1">
    <location>
        <begin position="73"/>
        <end position="90"/>
    </location>
</feature>
<reference evidence="2 3" key="1">
    <citation type="submission" date="2015-07" db="EMBL/GenBank/DDBJ databases">
        <title>Whole genome sequence of Thermanaerothrix daxensis DSM 23592.</title>
        <authorList>
            <person name="Hemp J."/>
            <person name="Ward L.M."/>
            <person name="Pace L.A."/>
            <person name="Fischer W.W."/>
        </authorList>
    </citation>
    <scope>NUCLEOTIDE SEQUENCE [LARGE SCALE GENOMIC DNA]</scope>
    <source>
        <strain evidence="2 3">GNS-1</strain>
    </source>
</reference>
<feature type="transmembrane region" description="Helical" evidence="1">
    <location>
        <begin position="125"/>
        <end position="145"/>
    </location>
</feature>
<comment type="caution">
    <text evidence="2">The sequence shown here is derived from an EMBL/GenBank/DDBJ whole genome shotgun (WGS) entry which is preliminary data.</text>
</comment>
<dbReference type="Proteomes" id="UP000050544">
    <property type="component" value="Unassembled WGS sequence"/>
</dbReference>
<gene>
    <name evidence="2" type="ORF">SE15_12795</name>
</gene>
<organism evidence="2 3">
    <name type="scientific">Thermanaerothrix daxensis</name>
    <dbReference type="NCBI Taxonomy" id="869279"/>
    <lineage>
        <taxon>Bacteria</taxon>
        <taxon>Bacillati</taxon>
        <taxon>Chloroflexota</taxon>
        <taxon>Anaerolineae</taxon>
        <taxon>Anaerolineales</taxon>
        <taxon>Anaerolineaceae</taxon>
        <taxon>Thermanaerothrix</taxon>
    </lineage>
</organism>
<proteinExistence type="predicted"/>
<protein>
    <recommendedName>
        <fullName evidence="4">Glycosyltransferase RgtA/B/C/D-like domain-containing protein</fullName>
    </recommendedName>
</protein>
<evidence type="ECO:0008006" key="4">
    <source>
        <dbReference type="Google" id="ProtNLM"/>
    </source>
</evidence>
<feature type="transmembrane region" description="Helical" evidence="1">
    <location>
        <begin position="211"/>
        <end position="231"/>
    </location>
</feature>
<keyword evidence="1" id="KW-0472">Membrane</keyword>
<keyword evidence="1" id="KW-0812">Transmembrane</keyword>
<keyword evidence="1" id="KW-1133">Transmembrane helix</keyword>
<dbReference type="PATRIC" id="fig|869279.4.peg.2489"/>
<feature type="transmembrane region" description="Helical" evidence="1">
    <location>
        <begin position="181"/>
        <end position="199"/>
    </location>
</feature>